<evidence type="ECO:0000313" key="2">
    <source>
        <dbReference type="EMBL" id="MBC3765545.1"/>
    </source>
</evidence>
<dbReference type="GO" id="GO:0005886">
    <property type="term" value="C:plasma membrane"/>
    <property type="evidence" value="ECO:0007669"/>
    <property type="project" value="TreeGrafter"/>
</dbReference>
<dbReference type="Gene3D" id="2.40.50.100">
    <property type="match status" value="1"/>
</dbReference>
<name>A0A8J6LYQ3_9ALTE</name>
<dbReference type="Gene3D" id="2.40.30.170">
    <property type="match status" value="1"/>
</dbReference>
<comment type="caution">
    <text evidence="2">The sequence shown here is derived from an EMBL/GenBank/DDBJ whole genome shotgun (WGS) entry which is preliminary data.</text>
</comment>
<evidence type="ECO:0000256" key="1">
    <source>
        <dbReference type="SAM" id="Coils"/>
    </source>
</evidence>
<accession>A0A8J6LYQ3</accession>
<proteinExistence type="predicted"/>
<sequence length="350" mass="36778">MKQWLLGLAIVALVAIVGYKVFLEQPEQTDVASGNGRIEATEIGIAAKTAGRVKQILVNEGDFVNAGQQVAFLDSATLDSQLKQANAQLRQAQSSVATAQTLVTQRESEKAALAAALAQAKAELKAAKSRANRTESLVESGSVSQQIAEDNETAVASAEAAVVASQARLTAADATIASSKAQVTSAESAVDAAEALVAQIDSELQDLTLIAPRDGRIQYRVVQPGEVVAAGGRVLSLVDLTDVYMTFFLPAADAGKLTIGSEVRIMLDALPGVSVPAEISYVADVAQFTPKTVETASEREKLMFRVKAKISPALLKKHIEKVKTGLPGRAWVKLADNAIWPDDVPAPVAP</sequence>
<reference evidence="2" key="1">
    <citation type="journal article" date="2018" name="Int. J. Syst. Evol. Microbiol.">
        <title>Neptunicella marina gen. nov., sp. nov., isolated from surface seawater.</title>
        <authorList>
            <person name="Liu X."/>
            <person name="Lai Q."/>
            <person name="Du Y."/>
            <person name="Zhang X."/>
            <person name="Liu Z."/>
            <person name="Sun F."/>
            <person name="Shao Z."/>
        </authorList>
    </citation>
    <scope>NUCLEOTIDE SEQUENCE</scope>
    <source>
        <strain evidence="2">S27-2</strain>
    </source>
</reference>
<dbReference type="SUPFAM" id="SSF111369">
    <property type="entry name" value="HlyD-like secretion proteins"/>
    <property type="match status" value="3"/>
</dbReference>
<dbReference type="RefSeq" id="WP_186506018.1">
    <property type="nucleotide sequence ID" value="NZ_JACNEP010000004.1"/>
</dbReference>
<keyword evidence="3" id="KW-1185">Reference proteome</keyword>
<dbReference type="PANTHER" id="PTHR30438:SF2">
    <property type="entry name" value="MEMBRANE PROTEIN"/>
    <property type="match status" value="1"/>
</dbReference>
<protein>
    <submittedName>
        <fullName evidence="2">HlyD family efflux transporter periplasmic adaptor subunit</fullName>
    </submittedName>
</protein>
<reference evidence="2" key="2">
    <citation type="submission" date="2020-08" db="EMBL/GenBank/DDBJ databases">
        <authorList>
            <person name="Lai Q."/>
        </authorList>
    </citation>
    <scope>NUCLEOTIDE SEQUENCE</scope>
    <source>
        <strain evidence="2">S27-2</strain>
    </source>
</reference>
<dbReference type="AlphaFoldDB" id="A0A8J6LYQ3"/>
<dbReference type="Gene3D" id="1.10.287.470">
    <property type="entry name" value="Helix hairpin bin"/>
    <property type="match status" value="2"/>
</dbReference>
<gene>
    <name evidence="2" type="ORF">H8B19_06630</name>
</gene>
<dbReference type="EMBL" id="JACNEP010000004">
    <property type="protein sequence ID" value="MBC3765545.1"/>
    <property type="molecule type" value="Genomic_DNA"/>
</dbReference>
<dbReference type="PANTHER" id="PTHR30438">
    <property type="entry name" value="36 KDA ANTIGEN-RELATED"/>
    <property type="match status" value="1"/>
</dbReference>
<dbReference type="Proteomes" id="UP000601768">
    <property type="component" value="Unassembled WGS sequence"/>
</dbReference>
<feature type="coiled-coil region" evidence="1">
    <location>
        <begin position="75"/>
        <end position="137"/>
    </location>
</feature>
<keyword evidence="1" id="KW-0175">Coiled coil</keyword>
<organism evidence="2 3">
    <name type="scientific">Neptunicella marina</name>
    <dbReference type="NCBI Taxonomy" id="2125989"/>
    <lineage>
        <taxon>Bacteria</taxon>
        <taxon>Pseudomonadati</taxon>
        <taxon>Pseudomonadota</taxon>
        <taxon>Gammaproteobacteria</taxon>
        <taxon>Alteromonadales</taxon>
        <taxon>Alteromonadaceae</taxon>
        <taxon>Neptunicella</taxon>
    </lineage>
</organism>
<evidence type="ECO:0000313" key="3">
    <source>
        <dbReference type="Proteomes" id="UP000601768"/>
    </source>
</evidence>